<organism evidence="2 3">
    <name type="scientific">Asticcacaulis biprosthecium C19</name>
    <dbReference type="NCBI Taxonomy" id="715226"/>
    <lineage>
        <taxon>Bacteria</taxon>
        <taxon>Pseudomonadati</taxon>
        <taxon>Pseudomonadota</taxon>
        <taxon>Alphaproteobacteria</taxon>
        <taxon>Caulobacterales</taxon>
        <taxon>Caulobacteraceae</taxon>
        <taxon>Asticcacaulis</taxon>
    </lineage>
</organism>
<evidence type="ECO:0000256" key="1">
    <source>
        <dbReference type="SAM" id="MobiDB-lite"/>
    </source>
</evidence>
<accession>F4QG95</accession>
<proteinExistence type="predicted"/>
<dbReference type="STRING" id="715226.ABI_08590"/>
<sequence length="78" mass="8558">MARLFYRPAAVDAKSKDLRVVPDPATGQALPATGGWVDDSPYWARRRADEDVIDDTAAQTKREADEAKATAKPDKDKV</sequence>
<dbReference type="OrthoDB" id="7362462at2"/>
<evidence type="ECO:0008006" key="4">
    <source>
        <dbReference type="Google" id="ProtNLM"/>
    </source>
</evidence>
<feature type="compositionally biased region" description="Basic and acidic residues" evidence="1">
    <location>
        <begin position="60"/>
        <end position="78"/>
    </location>
</feature>
<dbReference type="Proteomes" id="UP000006512">
    <property type="component" value="Unassembled WGS sequence"/>
</dbReference>
<reference evidence="3" key="1">
    <citation type="submission" date="2011-03" db="EMBL/GenBank/DDBJ databases">
        <title>Draft genome sequence of Brevundimonas diminuta.</title>
        <authorList>
            <person name="Brown P.J.B."/>
            <person name="Buechlein A."/>
            <person name="Hemmerich C."/>
            <person name="Brun Y.V."/>
        </authorList>
    </citation>
    <scope>NUCLEOTIDE SEQUENCE [LARGE SCALE GENOMIC DNA]</scope>
    <source>
        <strain evidence="3">C19</strain>
    </source>
</reference>
<name>F4QG95_9CAUL</name>
<feature type="region of interest" description="Disordered" evidence="1">
    <location>
        <begin position="57"/>
        <end position="78"/>
    </location>
</feature>
<dbReference type="Pfam" id="PF10948">
    <property type="entry name" value="DUF2635"/>
    <property type="match status" value="1"/>
</dbReference>
<dbReference type="AlphaFoldDB" id="F4QG95"/>
<evidence type="ECO:0000313" key="2">
    <source>
        <dbReference type="EMBL" id="EGF92423.1"/>
    </source>
</evidence>
<keyword evidence="3" id="KW-1185">Reference proteome</keyword>
<gene>
    <name evidence="2" type="ORF">ABI_08590</name>
</gene>
<dbReference type="HOGENOM" id="CLU_2614351_0_0_5"/>
<dbReference type="EMBL" id="GL883077">
    <property type="protein sequence ID" value="EGF92423.1"/>
    <property type="molecule type" value="Genomic_DNA"/>
</dbReference>
<dbReference type="InterPro" id="IPR024400">
    <property type="entry name" value="DUF2635"/>
</dbReference>
<evidence type="ECO:0000313" key="3">
    <source>
        <dbReference type="Proteomes" id="UP000006512"/>
    </source>
</evidence>
<protein>
    <recommendedName>
        <fullName evidence="4">DUF2635 domain-containing protein</fullName>
    </recommendedName>
</protein>
<dbReference type="RefSeq" id="WP_006271598.1">
    <property type="nucleotide sequence ID" value="NZ_GL883077.1"/>
</dbReference>